<proteinExistence type="predicted"/>
<keyword evidence="3" id="KW-1185">Reference proteome</keyword>
<evidence type="ECO:0000313" key="3">
    <source>
        <dbReference type="Proteomes" id="UP000646749"/>
    </source>
</evidence>
<comment type="caution">
    <text evidence="2">The sequence shown here is derived from an EMBL/GenBank/DDBJ whole genome shotgun (WGS) entry which is preliminary data.</text>
</comment>
<keyword evidence="1" id="KW-1133">Transmembrane helix</keyword>
<dbReference type="EMBL" id="BONW01000069">
    <property type="protein sequence ID" value="GIG93403.1"/>
    <property type="molecule type" value="Genomic_DNA"/>
</dbReference>
<evidence type="ECO:0000256" key="1">
    <source>
        <dbReference type="SAM" id="Phobius"/>
    </source>
</evidence>
<feature type="transmembrane region" description="Helical" evidence="1">
    <location>
        <begin position="50"/>
        <end position="72"/>
    </location>
</feature>
<protein>
    <submittedName>
        <fullName evidence="2">Uncharacterized protein</fullName>
    </submittedName>
</protein>
<accession>A0ABQ4EF99</accession>
<dbReference type="Proteomes" id="UP000646749">
    <property type="component" value="Unassembled WGS sequence"/>
</dbReference>
<name>A0ABQ4EF99_9ACTN</name>
<reference evidence="2 3" key="1">
    <citation type="submission" date="2021-01" db="EMBL/GenBank/DDBJ databases">
        <title>Whole genome shotgun sequence of Plantactinospora endophytica NBRC 110450.</title>
        <authorList>
            <person name="Komaki H."/>
            <person name="Tamura T."/>
        </authorList>
    </citation>
    <scope>NUCLEOTIDE SEQUENCE [LARGE SCALE GENOMIC DNA]</scope>
    <source>
        <strain evidence="2 3">NBRC 110450</strain>
    </source>
</reference>
<keyword evidence="1" id="KW-0472">Membrane</keyword>
<evidence type="ECO:0000313" key="2">
    <source>
        <dbReference type="EMBL" id="GIG93403.1"/>
    </source>
</evidence>
<sequence>MAMTVPYAARQRVRAEPAYQRAVWGLRLVLLAPVLMGLAIGGVALDVRGVGLVVLFAFPFGSMVVGLGLSWSSILPLMELQRVILGGHGLDRLGQAGVLRGMLLRDVLPNADPAAKSER</sequence>
<feature type="transmembrane region" description="Helical" evidence="1">
    <location>
        <begin position="21"/>
        <end position="44"/>
    </location>
</feature>
<keyword evidence="1" id="KW-0812">Transmembrane</keyword>
<gene>
    <name evidence="2" type="ORF">Pen02_83390</name>
</gene>
<dbReference type="RefSeq" id="WP_203871666.1">
    <property type="nucleotide sequence ID" value="NZ_BONW01000069.1"/>
</dbReference>
<organism evidence="2 3">
    <name type="scientific">Plantactinospora endophytica</name>
    <dbReference type="NCBI Taxonomy" id="673535"/>
    <lineage>
        <taxon>Bacteria</taxon>
        <taxon>Bacillati</taxon>
        <taxon>Actinomycetota</taxon>
        <taxon>Actinomycetes</taxon>
        <taxon>Micromonosporales</taxon>
        <taxon>Micromonosporaceae</taxon>
        <taxon>Plantactinospora</taxon>
    </lineage>
</organism>